<dbReference type="InterPro" id="IPR024983">
    <property type="entry name" value="CHAT_dom"/>
</dbReference>
<evidence type="ECO:0000256" key="1">
    <source>
        <dbReference type="SAM" id="Coils"/>
    </source>
</evidence>
<evidence type="ECO:0000313" key="3">
    <source>
        <dbReference type="EMBL" id="GGA01423.1"/>
    </source>
</evidence>
<organism evidence="3 4">
    <name type="scientific">Blastomonas marina</name>
    <dbReference type="NCBI Taxonomy" id="1867408"/>
    <lineage>
        <taxon>Bacteria</taxon>
        <taxon>Pseudomonadati</taxon>
        <taxon>Pseudomonadota</taxon>
        <taxon>Alphaproteobacteria</taxon>
        <taxon>Sphingomonadales</taxon>
        <taxon>Sphingomonadaceae</taxon>
        <taxon>Blastomonas</taxon>
    </lineage>
</organism>
<dbReference type="Pfam" id="PF12770">
    <property type="entry name" value="CHAT"/>
    <property type="match status" value="1"/>
</dbReference>
<evidence type="ECO:0000259" key="2">
    <source>
        <dbReference type="Pfam" id="PF12770"/>
    </source>
</evidence>
<reference evidence="4" key="1">
    <citation type="journal article" date="2019" name="Int. J. Syst. Evol. Microbiol.">
        <title>The Global Catalogue of Microorganisms (GCM) 10K type strain sequencing project: providing services to taxonomists for standard genome sequencing and annotation.</title>
        <authorList>
            <consortium name="The Broad Institute Genomics Platform"/>
            <consortium name="The Broad Institute Genome Sequencing Center for Infectious Disease"/>
            <person name="Wu L."/>
            <person name="Ma J."/>
        </authorList>
    </citation>
    <scope>NUCLEOTIDE SEQUENCE [LARGE SCALE GENOMIC DNA]</scope>
    <source>
        <strain evidence="4">CGMCC 1.15297</strain>
    </source>
</reference>
<evidence type="ECO:0000313" key="4">
    <source>
        <dbReference type="Proteomes" id="UP000603317"/>
    </source>
</evidence>
<feature type="domain" description="CHAT" evidence="2">
    <location>
        <begin position="238"/>
        <end position="585"/>
    </location>
</feature>
<dbReference type="PANTHER" id="PTHR10098">
    <property type="entry name" value="RAPSYN-RELATED"/>
    <property type="match status" value="1"/>
</dbReference>
<feature type="coiled-coil region" evidence="1">
    <location>
        <begin position="70"/>
        <end position="126"/>
    </location>
</feature>
<dbReference type="PANTHER" id="PTHR10098:SF108">
    <property type="entry name" value="TETRATRICOPEPTIDE REPEAT PROTEIN 28"/>
    <property type="match status" value="1"/>
</dbReference>
<keyword evidence="1" id="KW-0175">Coiled coil</keyword>
<gene>
    <name evidence="3" type="ORF">GCM10010923_07730</name>
</gene>
<accession>A0ABQ1F7U0</accession>
<dbReference type="EMBL" id="BMID01000001">
    <property type="protein sequence ID" value="GGA01423.1"/>
    <property type="molecule type" value="Genomic_DNA"/>
</dbReference>
<comment type="caution">
    <text evidence="3">The sequence shown here is derived from an EMBL/GenBank/DDBJ whole genome shotgun (WGS) entry which is preliminary data.</text>
</comment>
<name>A0ABQ1F7U0_9SPHN</name>
<protein>
    <recommendedName>
        <fullName evidence="2">CHAT domain-containing protein</fullName>
    </recommendedName>
</protein>
<sequence length="588" mass="62793">MNRLARYALLPLAPLLIAAQDPGEIEIEPVPPPEELRSEAFVAAQYAQISSAAAAVDKVTARFSAGDNALAQLEQQRDEKLAELQAIDRQFTALIERGDQVSEEQRRELAERRRSVREEVTAIEDRINTDFPQYFELTRPKPLAIAQAQALLNEDEAMLVVLVADDASYVWGLTRDKADWIRSEAMNEKALAEAVATLRSSMGVKDTRSGGVIDQTEGEEQTDAGTLVSYAARPFDRKLAYRIYSELIAPLEDTIGGKEVLLTQVSGALTALPLGLLVTSAPEGRDDDANALRRTDWLIDDYALAELPSVSSLRALRCLLIARAEDAHPGCETASGSSNYARTARAGVALAGYGAPTLTGNPATTENAGDAEKAYDGQLADTEALRGLSKLPHAKIELENLGKTFGSAAKIVTGDQATESAVKQSKEIEQARFVVFSTHGLLATEVGSVAEPGLVFTPPSADAKSEMDDGLLTASEAAALNLAADLVVLSACNTAAGSGEPGAEGLSGLARAFLFAGARSLMVSHWAVSDRATSLLMQNTFSQLQDGDVASRARALQTAMQEVRNYPDFTMVNPVFWAPFTLVGEPGA</sequence>
<dbReference type="Proteomes" id="UP000603317">
    <property type="component" value="Unassembled WGS sequence"/>
</dbReference>
<proteinExistence type="predicted"/>
<dbReference type="RefSeq" id="WP_188641452.1">
    <property type="nucleotide sequence ID" value="NZ_BMID01000001.1"/>
</dbReference>
<keyword evidence="4" id="KW-1185">Reference proteome</keyword>